<protein>
    <recommendedName>
        <fullName evidence="1">Arrestin-like N-terminal domain-containing protein</fullName>
    </recommendedName>
</protein>
<dbReference type="Proteomes" id="UP001590950">
    <property type="component" value="Unassembled WGS sequence"/>
</dbReference>
<reference evidence="2 3" key="1">
    <citation type="submission" date="2024-09" db="EMBL/GenBank/DDBJ databases">
        <title>Rethinking Asexuality: The Enigmatic Case of Functional Sexual Genes in Lepraria (Stereocaulaceae).</title>
        <authorList>
            <person name="Doellman M."/>
            <person name="Sun Y."/>
            <person name="Barcenas-Pena A."/>
            <person name="Lumbsch H.T."/>
            <person name="Grewe F."/>
        </authorList>
    </citation>
    <scope>NUCLEOTIDE SEQUENCE [LARGE SCALE GENOMIC DNA]</scope>
    <source>
        <strain evidence="2 3">Mercado 3170</strain>
    </source>
</reference>
<comment type="caution">
    <text evidence="2">The sequence shown here is derived from an EMBL/GenBank/DDBJ whole genome shotgun (WGS) entry which is preliminary data.</text>
</comment>
<accession>A0ABR4A9U5</accession>
<dbReference type="EMBL" id="JBEFKJ010000022">
    <property type="protein sequence ID" value="KAL2040133.1"/>
    <property type="molecule type" value="Genomic_DNA"/>
</dbReference>
<evidence type="ECO:0000313" key="3">
    <source>
        <dbReference type="Proteomes" id="UP001590950"/>
    </source>
</evidence>
<dbReference type="InterPro" id="IPR014752">
    <property type="entry name" value="Arrestin-like_C"/>
</dbReference>
<evidence type="ECO:0000259" key="1">
    <source>
        <dbReference type="Pfam" id="PF00339"/>
    </source>
</evidence>
<organism evidence="2 3">
    <name type="scientific">Stereocaulon virgatum</name>
    <dbReference type="NCBI Taxonomy" id="373712"/>
    <lineage>
        <taxon>Eukaryota</taxon>
        <taxon>Fungi</taxon>
        <taxon>Dikarya</taxon>
        <taxon>Ascomycota</taxon>
        <taxon>Pezizomycotina</taxon>
        <taxon>Lecanoromycetes</taxon>
        <taxon>OSLEUM clade</taxon>
        <taxon>Lecanoromycetidae</taxon>
        <taxon>Lecanorales</taxon>
        <taxon>Lecanorineae</taxon>
        <taxon>Stereocaulaceae</taxon>
        <taxon>Stereocaulon</taxon>
    </lineage>
</organism>
<sequence>MSIQINVPDTRCRPGSTISGTVSVQGNDDIDVQHIAISLIARCKTKIIKSRGNNSHTTYRGRAPLIQVRQRLFTGPHTLHPGHSWPFSFTVPERCEAVGADSFKTDMGAFNLDRHQILPPVFQSQNFSFGCSAESFITYELVASLANSRMKLFSSGDSESIKTLRFMTSRDVEIPEPQLRTMIWPISCASLRLEPGRENDSFTFMEKFKSMRTSKLPMARFTINMQLPTVGVPNMNLPVILSVEHDIEGSSASSPPLVFLKKCSVFLHAYTHIQAIRNEIICSDDIERDWDETHEIARCDFSGQMDRAPPITEHSDLQSFMKIPISPYYTPSFRAFNIRRYYKLGIRLSVECAQKTFKSEFETCKFALLASDFAPNVVEPATASGSYAVVNEAAPTYEANESIPLPRYEDRHGGLR</sequence>
<name>A0ABR4A9U5_9LECA</name>
<dbReference type="InterPro" id="IPR011021">
    <property type="entry name" value="Arrestin-like_N"/>
</dbReference>
<keyword evidence="3" id="KW-1185">Reference proteome</keyword>
<dbReference type="CDD" id="cd22952">
    <property type="entry name" value="ART10-like"/>
    <property type="match status" value="1"/>
</dbReference>
<dbReference type="Gene3D" id="2.60.40.640">
    <property type="match status" value="1"/>
</dbReference>
<dbReference type="Pfam" id="PF00339">
    <property type="entry name" value="Arrestin_N"/>
    <property type="match status" value="1"/>
</dbReference>
<evidence type="ECO:0000313" key="2">
    <source>
        <dbReference type="EMBL" id="KAL2040133.1"/>
    </source>
</evidence>
<feature type="domain" description="Arrestin-like N-terminal" evidence="1">
    <location>
        <begin position="2"/>
        <end position="95"/>
    </location>
</feature>
<proteinExistence type="predicted"/>
<gene>
    <name evidence="2" type="ORF">N7G274_007036</name>
</gene>